<keyword evidence="4" id="KW-1185">Reference proteome</keyword>
<reference evidence="3 4" key="1">
    <citation type="submission" date="2022-10" db="EMBL/GenBank/DDBJ databases">
        <title>Paucibacter sp. hw1 Genome sequencing.</title>
        <authorList>
            <person name="Park S."/>
        </authorList>
    </citation>
    <scope>NUCLEOTIDE SEQUENCE [LARGE SCALE GENOMIC DNA]</scope>
    <source>
        <strain evidence="4">hw1</strain>
    </source>
</reference>
<feature type="modified residue" description="4-aspartylphosphate" evidence="1">
    <location>
        <position position="92"/>
    </location>
</feature>
<sequence>MSQANEPNPADEMWLLDDAPEPGAAVKSNPLEAAPWRVLIVDDEPDVHSSTRLALMSVSYKGRKLQMLSAHSALEGVMTMRREPDIALILLDVMMETDDAGLRMARQVREDLGNHLTRIVLRTGQPGQAPESDVIVQYDINDYKCKTDMSQQKLFTTVIASLRTYESLVLIERNRRGLERILDASSDLYHVRSLREFASGVLNQISAILDVGAEGVICLRQTGLQGELAPVVMAATGSYAGISQMSEVPAPAAAATARAFADHQSHFEHPLDVLFVATPQGHEFVILVSAPWPLVDAQRKLLALFCSKITWAFDNLHNFEKQQQAQAEFARAVAVFFDALQAGQKPALGEALATLLPRLSAQSGRSYDAAGLERVLQSAMGALRP</sequence>
<dbReference type="RefSeq" id="WP_273600990.1">
    <property type="nucleotide sequence ID" value="NZ_JAQQXT010000008.1"/>
</dbReference>
<organism evidence="3 4">
    <name type="scientific">Roseateles albus</name>
    <dbReference type="NCBI Taxonomy" id="2987525"/>
    <lineage>
        <taxon>Bacteria</taxon>
        <taxon>Pseudomonadati</taxon>
        <taxon>Pseudomonadota</taxon>
        <taxon>Betaproteobacteria</taxon>
        <taxon>Burkholderiales</taxon>
        <taxon>Sphaerotilaceae</taxon>
        <taxon>Roseateles</taxon>
    </lineage>
</organism>
<dbReference type="Pfam" id="PF11849">
    <property type="entry name" value="DUF3369"/>
    <property type="match status" value="1"/>
</dbReference>
<protein>
    <submittedName>
        <fullName evidence="3">DUF3369 domain-containing protein</fullName>
    </submittedName>
</protein>
<proteinExistence type="predicted"/>
<feature type="domain" description="Response regulatory" evidence="2">
    <location>
        <begin position="37"/>
        <end position="161"/>
    </location>
</feature>
<name>A0ABT5KHG2_9BURK</name>
<dbReference type="EMBL" id="JAQQXT010000008">
    <property type="protein sequence ID" value="MDC8772832.1"/>
    <property type="molecule type" value="Genomic_DNA"/>
</dbReference>
<evidence type="ECO:0000313" key="3">
    <source>
        <dbReference type="EMBL" id="MDC8772832.1"/>
    </source>
</evidence>
<dbReference type="Proteomes" id="UP001221189">
    <property type="component" value="Unassembled WGS sequence"/>
</dbReference>
<keyword evidence="1" id="KW-0597">Phosphoprotein</keyword>
<gene>
    <name evidence="3" type="ORF">PRZ03_14705</name>
</gene>
<comment type="caution">
    <text evidence="3">The sequence shown here is derived from an EMBL/GenBank/DDBJ whole genome shotgun (WGS) entry which is preliminary data.</text>
</comment>
<evidence type="ECO:0000259" key="2">
    <source>
        <dbReference type="PROSITE" id="PS50110"/>
    </source>
</evidence>
<dbReference type="InterPro" id="IPR001789">
    <property type="entry name" value="Sig_transdc_resp-reg_receiver"/>
</dbReference>
<dbReference type="InterPro" id="IPR021800">
    <property type="entry name" value="DUF3369"/>
</dbReference>
<dbReference type="Gene3D" id="3.40.50.2300">
    <property type="match status" value="1"/>
</dbReference>
<accession>A0ABT5KHG2</accession>
<dbReference type="PROSITE" id="PS50110">
    <property type="entry name" value="RESPONSE_REGULATORY"/>
    <property type="match status" value="1"/>
</dbReference>
<evidence type="ECO:0000313" key="4">
    <source>
        <dbReference type="Proteomes" id="UP001221189"/>
    </source>
</evidence>
<dbReference type="InterPro" id="IPR011006">
    <property type="entry name" value="CheY-like_superfamily"/>
</dbReference>
<evidence type="ECO:0000256" key="1">
    <source>
        <dbReference type="PROSITE-ProRule" id="PRU00169"/>
    </source>
</evidence>
<dbReference type="SUPFAM" id="SSF52172">
    <property type="entry name" value="CheY-like"/>
    <property type="match status" value="1"/>
</dbReference>